<dbReference type="RefSeq" id="WP_120103569.1">
    <property type="nucleotide sequence ID" value="NZ_QKNY01000018.1"/>
</dbReference>
<feature type="domain" description="UspA" evidence="2">
    <location>
        <begin position="1"/>
        <end position="140"/>
    </location>
</feature>
<comment type="similarity">
    <text evidence="1">Belongs to the universal stress protein A family.</text>
</comment>
<evidence type="ECO:0000313" key="4">
    <source>
        <dbReference type="Proteomes" id="UP000276588"/>
    </source>
</evidence>
<sequence length="140" mass="14920">MARRLLVPLDGSPPSQEALRYALDTFPDATIVLVHVLTPVDGNVGPDGLLGDPAGVVDDQRNRAEELFDEAAATAGDDHEIERELLAGRPATEIVGCVEEYDIDQIVMGSHGRDGAARLLLGSVSETVVRRSPVPVTVVR</sequence>
<dbReference type="Gene3D" id="3.40.50.620">
    <property type="entry name" value="HUPs"/>
    <property type="match status" value="1"/>
</dbReference>
<proteinExistence type="inferred from homology"/>
<organism evidence="3 4">
    <name type="scientific">Halonotius aquaticus</name>
    <dbReference type="NCBI Taxonomy" id="2216978"/>
    <lineage>
        <taxon>Archaea</taxon>
        <taxon>Methanobacteriati</taxon>
        <taxon>Methanobacteriota</taxon>
        <taxon>Stenosarchaea group</taxon>
        <taxon>Halobacteria</taxon>
        <taxon>Halobacteriales</taxon>
        <taxon>Haloferacaceae</taxon>
        <taxon>Halonotius</taxon>
    </lineage>
</organism>
<name>A0A3A6PV91_9EURY</name>
<evidence type="ECO:0000256" key="1">
    <source>
        <dbReference type="ARBA" id="ARBA00008791"/>
    </source>
</evidence>
<dbReference type="OrthoDB" id="105697at2157"/>
<dbReference type="CDD" id="cd23659">
    <property type="entry name" value="USP_At3g01520-like"/>
    <property type="match status" value="1"/>
</dbReference>
<comment type="caution">
    <text evidence="3">The sequence shown here is derived from an EMBL/GenBank/DDBJ whole genome shotgun (WGS) entry which is preliminary data.</text>
</comment>
<keyword evidence="4" id="KW-1185">Reference proteome</keyword>
<evidence type="ECO:0000259" key="2">
    <source>
        <dbReference type="Pfam" id="PF00582"/>
    </source>
</evidence>
<protein>
    <submittedName>
        <fullName evidence="3">Universal stress protein</fullName>
    </submittedName>
</protein>
<evidence type="ECO:0000313" key="3">
    <source>
        <dbReference type="EMBL" id="RJX42261.1"/>
    </source>
</evidence>
<dbReference type="InterPro" id="IPR006016">
    <property type="entry name" value="UspA"/>
</dbReference>
<dbReference type="AlphaFoldDB" id="A0A3A6PV91"/>
<dbReference type="SUPFAM" id="SSF52402">
    <property type="entry name" value="Adenine nucleotide alpha hydrolases-like"/>
    <property type="match status" value="1"/>
</dbReference>
<dbReference type="EMBL" id="QKNY01000018">
    <property type="protein sequence ID" value="RJX42261.1"/>
    <property type="molecule type" value="Genomic_DNA"/>
</dbReference>
<dbReference type="PANTHER" id="PTHR46268">
    <property type="entry name" value="STRESS RESPONSE PROTEIN NHAX"/>
    <property type="match status" value="1"/>
</dbReference>
<dbReference type="PANTHER" id="PTHR46268:SF24">
    <property type="entry name" value="UNIVERSAL STRESS PROTEIN"/>
    <property type="match status" value="1"/>
</dbReference>
<dbReference type="Pfam" id="PF00582">
    <property type="entry name" value="Usp"/>
    <property type="match status" value="1"/>
</dbReference>
<accession>A0A3A6PV91</accession>
<dbReference type="Proteomes" id="UP000276588">
    <property type="component" value="Unassembled WGS sequence"/>
</dbReference>
<gene>
    <name evidence="3" type="ORF">DM826_11490</name>
</gene>
<dbReference type="InterPro" id="IPR006015">
    <property type="entry name" value="Universal_stress_UspA"/>
</dbReference>
<dbReference type="InterPro" id="IPR014729">
    <property type="entry name" value="Rossmann-like_a/b/a_fold"/>
</dbReference>
<dbReference type="PRINTS" id="PR01438">
    <property type="entry name" value="UNVRSLSTRESS"/>
</dbReference>
<reference evidence="3 4" key="1">
    <citation type="submission" date="2018-06" db="EMBL/GenBank/DDBJ databases">
        <title>Halonotius sp. F13-13 a new haloarchaeeon isolated from a solar saltern from Isla Cristina, Huelva, Spain.</title>
        <authorList>
            <person name="Duran-Viseras A."/>
            <person name="Sanchez-Porro C."/>
            <person name="Ventosa A."/>
        </authorList>
    </citation>
    <scope>NUCLEOTIDE SEQUENCE [LARGE SCALE GENOMIC DNA]</scope>
    <source>
        <strain evidence="3 4">F13-13</strain>
    </source>
</reference>